<dbReference type="GO" id="GO:0004831">
    <property type="term" value="F:tyrosine-tRNA ligase activity"/>
    <property type="evidence" value="ECO:0007669"/>
    <property type="project" value="UniProtKB-UniRule"/>
</dbReference>
<dbReference type="InterPro" id="IPR014729">
    <property type="entry name" value="Rossmann-like_a/b/a_fold"/>
</dbReference>
<dbReference type="PANTHER" id="PTHR11766">
    <property type="entry name" value="TYROSYL-TRNA SYNTHETASE"/>
    <property type="match status" value="1"/>
</dbReference>
<keyword evidence="2 10" id="KW-0436">Ligase</keyword>
<dbReference type="Gene3D" id="3.10.290.10">
    <property type="entry name" value="RNA-binding S4 domain"/>
    <property type="match status" value="1"/>
</dbReference>
<dbReference type="Pfam" id="PF00579">
    <property type="entry name" value="tRNA-synt_1b"/>
    <property type="match status" value="1"/>
</dbReference>
<dbReference type="SUPFAM" id="SSF55174">
    <property type="entry name" value="Alpha-L RNA-binding motif"/>
    <property type="match status" value="1"/>
</dbReference>
<organism evidence="11">
    <name type="scientific">uncultured bacterium</name>
    <name type="common">gcode 4</name>
    <dbReference type="NCBI Taxonomy" id="1234023"/>
    <lineage>
        <taxon>Bacteria</taxon>
        <taxon>environmental samples</taxon>
    </lineage>
</organism>
<proteinExistence type="inferred from homology"/>
<evidence type="ECO:0000256" key="1">
    <source>
        <dbReference type="ARBA" id="ARBA00013160"/>
    </source>
</evidence>
<dbReference type="PROSITE" id="PS50889">
    <property type="entry name" value="S4"/>
    <property type="match status" value="1"/>
</dbReference>
<evidence type="ECO:0000256" key="3">
    <source>
        <dbReference type="ARBA" id="ARBA00022741"/>
    </source>
</evidence>
<dbReference type="InterPro" id="IPR002305">
    <property type="entry name" value="aa-tRNA-synth_Ic"/>
</dbReference>
<dbReference type="Gene3D" id="3.40.50.620">
    <property type="entry name" value="HUPs"/>
    <property type="match status" value="1"/>
</dbReference>
<protein>
    <recommendedName>
        <fullName evidence="1 8">Tyrosine--tRNA ligase</fullName>
        <ecNumber evidence="1 8">6.1.1.1</ecNumber>
    </recommendedName>
</protein>
<comment type="similarity">
    <text evidence="10">Belongs to the class-I aminoacyl-tRNA synthetase family.</text>
</comment>
<dbReference type="GO" id="GO:0005524">
    <property type="term" value="F:ATP binding"/>
    <property type="evidence" value="ECO:0007669"/>
    <property type="project" value="UniProtKB-KW"/>
</dbReference>
<dbReference type="EC" id="6.1.1.1" evidence="1 8"/>
<dbReference type="GO" id="GO:0005829">
    <property type="term" value="C:cytosol"/>
    <property type="evidence" value="ECO:0007669"/>
    <property type="project" value="TreeGrafter"/>
</dbReference>
<comment type="caution">
    <text evidence="11">The sequence shown here is derived from an EMBL/GenBank/DDBJ whole genome shotgun (WGS) entry which is preliminary data.</text>
</comment>
<evidence type="ECO:0000256" key="4">
    <source>
        <dbReference type="ARBA" id="ARBA00022840"/>
    </source>
</evidence>
<dbReference type="CDD" id="cd00805">
    <property type="entry name" value="TyrRS_core"/>
    <property type="match status" value="1"/>
</dbReference>
<dbReference type="PRINTS" id="PR01040">
    <property type="entry name" value="TRNASYNTHTYR"/>
</dbReference>
<comment type="catalytic activity">
    <reaction evidence="7">
        <text>tRNA(Tyr) + L-tyrosine + ATP = L-tyrosyl-tRNA(Tyr) + AMP + diphosphate + H(+)</text>
        <dbReference type="Rhea" id="RHEA:10220"/>
        <dbReference type="Rhea" id="RHEA-COMP:9706"/>
        <dbReference type="Rhea" id="RHEA-COMP:9707"/>
        <dbReference type="ChEBI" id="CHEBI:15378"/>
        <dbReference type="ChEBI" id="CHEBI:30616"/>
        <dbReference type="ChEBI" id="CHEBI:33019"/>
        <dbReference type="ChEBI" id="CHEBI:58315"/>
        <dbReference type="ChEBI" id="CHEBI:78442"/>
        <dbReference type="ChEBI" id="CHEBI:78536"/>
        <dbReference type="ChEBI" id="CHEBI:456215"/>
        <dbReference type="EC" id="6.1.1.1"/>
    </reaction>
</comment>
<gene>
    <name evidence="11" type="ORF">ACD_78C00387G0002</name>
</gene>
<dbReference type="PANTHER" id="PTHR11766:SF1">
    <property type="entry name" value="TYROSINE--TRNA LIGASE"/>
    <property type="match status" value="1"/>
</dbReference>
<keyword evidence="4 10" id="KW-0067">ATP-binding</keyword>
<dbReference type="InterPro" id="IPR036986">
    <property type="entry name" value="S4_RNA-bd_sf"/>
</dbReference>
<dbReference type="AlphaFoldDB" id="K1XW58"/>
<accession>K1XW58</accession>
<sequence>MKPTPEVIKNLLTKGVSRVIEREHLEKRLLSGEKLVVKFGIDPVASRLHIGHMIPFMKLRQFQELGHTVVLLFGDATAQVGDTSDKDAERPMLEREETRKNCEAFLQKFAKIVDISKINIYYNSEGLDKVNFSWVGELAKNFSVAEMLDRDNFSKRYKAGIRISLQEFLYPIMQGYDSVAIAKKYGACDLELGGNDQYFNLLAGRTLMAAHGLPKQDIMIFELLIGTDGKKMSKSMPNCILIDDAPFDMYQKLININDDLILHYFELATDMTLDEVAEIRKRLEWGEHPNVLKAELAQRIITMYHGKPFDPSDASSIEEIHIDASERTLSDLLKELGFCATSGDVRNALAGNSVRVNDELVSDPKMIIKLSAKKGTLIQMGKKKIRNVFGK</sequence>
<keyword evidence="5 10" id="KW-0648">Protein biosynthesis</keyword>
<dbReference type="EMBL" id="AMFJ01034387">
    <property type="protein sequence ID" value="EKD29492.1"/>
    <property type="molecule type" value="Genomic_DNA"/>
</dbReference>
<evidence type="ECO:0000256" key="5">
    <source>
        <dbReference type="ARBA" id="ARBA00022917"/>
    </source>
</evidence>
<keyword evidence="6 10" id="KW-0030">Aminoacyl-tRNA synthetase</keyword>
<evidence type="ECO:0000256" key="9">
    <source>
        <dbReference type="PROSITE-ProRule" id="PRU00182"/>
    </source>
</evidence>
<dbReference type="GO" id="GO:0006437">
    <property type="term" value="P:tyrosyl-tRNA aminoacylation"/>
    <property type="evidence" value="ECO:0007669"/>
    <property type="project" value="UniProtKB-UniRule"/>
</dbReference>
<evidence type="ECO:0000256" key="10">
    <source>
        <dbReference type="RuleBase" id="RU363036"/>
    </source>
</evidence>
<name>K1XW58_9BACT</name>
<dbReference type="InterPro" id="IPR024088">
    <property type="entry name" value="Tyr-tRNA-ligase_bac-type"/>
</dbReference>
<keyword evidence="3 10" id="KW-0547">Nucleotide-binding</keyword>
<dbReference type="InterPro" id="IPR002307">
    <property type="entry name" value="Tyr-tRNA-ligase"/>
</dbReference>
<dbReference type="SUPFAM" id="SSF52374">
    <property type="entry name" value="Nucleotidylyl transferase"/>
    <property type="match status" value="1"/>
</dbReference>
<evidence type="ECO:0000256" key="8">
    <source>
        <dbReference type="NCBIfam" id="TIGR00234"/>
    </source>
</evidence>
<evidence type="ECO:0000256" key="2">
    <source>
        <dbReference type="ARBA" id="ARBA00022598"/>
    </source>
</evidence>
<evidence type="ECO:0000313" key="11">
    <source>
        <dbReference type="EMBL" id="EKD29492.1"/>
    </source>
</evidence>
<dbReference type="GO" id="GO:0003723">
    <property type="term" value="F:RNA binding"/>
    <property type="evidence" value="ECO:0007669"/>
    <property type="project" value="UniProtKB-KW"/>
</dbReference>
<evidence type="ECO:0000256" key="7">
    <source>
        <dbReference type="ARBA" id="ARBA00048248"/>
    </source>
</evidence>
<dbReference type="NCBIfam" id="TIGR00234">
    <property type="entry name" value="tyrS"/>
    <property type="match status" value="1"/>
</dbReference>
<reference evidence="11" key="1">
    <citation type="journal article" date="2012" name="Science">
        <title>Fermentation, hydrogen, and sulfur metabolism in multiple uncultivated bacterial phyla.</title>
        <authorList>
            <person name="Wrighton K.C."/>
            <person name="Thomas B.C."/>
            <person name="Sharon I."/>
            <person name="Miller C.S."/>
            <person name="Castelle C.J."/>
            <person name="VerBerkmoes N.C."/>
            <person name="Wilkins M.J."/>
            <person name="Hettich R.L."/>
            <person name="Lipton M.S."/>
            <person name="Williams K.H."/>
            <person name="Long P.E."/>
            <person name="Banfield J.F."/>
        </authorList>
    </citation>
    <scope>NUCLEOTIDE SEQUENCE [LARGE SCALE GENOMIC DNA]</scope>
</reference>
<keyword evidence="9" id="KW-0694">RNA-binding</keyword>
<evidence type="ECO:0000256" key="6">
    <source>
        <dbReference type="ARBA" id="ARBA00023146"/>
    </source>
</evidence>
<dbReference type="Gene3D" id="1.10.240.10">
    <property type="entry name" value="Tyrosyl-Transfer RNA Synthetase"/>
    <property type="match status" value="1"/>
</dbReference>